<dbReference type="CDD" id="cd16913">
    <property type="entry name" value="YkuD_like"/>
    <property type="match status" value="1"/>
</dbReference>
<dbReference type="EMBL" id="JAHZST010000034">
    <property type="protein sequence ID" value="MBW8186644.1"/>
    <property type="molecule type" value="Genomic_DNA"/>
</dbReference>
<evidence type="ECO:0000259" key="9">
    <source>
        <dbReference type="PROSITE" id="PS52029"/>
    </source>
</evidence>
<dbReference type="InterPro" id="IPR036365">
    <property type="entry name" value="PGBD-like_sf"/>
</dbReference>
<evidence type="ECO:0000256" key="6">
    <source>
        <dbReference type="ARBA" id="ARBA00023316"/>
    </source>
</evidence>
<dbReference type="SUPFAM" id="SSF141523">
    <property type="entry name" value="L,D-transpeptidase catalytic domain-like"/>
    <property type="match status" value="1"/>
</dbReference>
<evidence type="ECO:0000256" key="1">
    <source>
        <dbReference type="ARBA" id="ARBA00004752"/>
    </source>
</evidence>
<accession>A0ABS7EAB3</accession>
<feature type="domain" description="L,D-TPase catalytic" evidence="9">
    <location>
        <begin position="230"/>
        <end position="409"/>
    </location>
</feature>
<dbReference type="InterPro" id="IPR036366">
    <property type="entry name" value="PGBDSf"/>
</dbReference>
<gene>
    <name evidence="10" type="ORF">K0625_23845</name>
</gene>
<keyword evidence="5 7" id="KW-0573">Peptidoglycan synthesis</keyword>
<keyword evidence="8" id="KW-0732">Signal</keyword>
<keyword evidence="11" id="KW-1185">Reference proteome</keyword>
<dbReference type="Pfam" id="PF01471">
    <property type="entry name" value="PG_binding_1"/>
    <property type="match status" value="1"/>
</dbReference>
<evidence type="ECO:0000256" key="7">
    <source>
        <dbReference type="PROSITE-ProRule" id="PRU01373"/>
    </source>
</evidence>
<keyword evidence="3" id="KW-0808">Transferase</keyword>
<feature type="chain" id="PRO_5045444473" evidence="8">
    <location>
        <begin position="27"/>
        <end position="461"/>
    </location>
</feature>
<evidence type="ECO:0000256" key="3">
    <source>
        <dbReference type="ARBA" id="ARBA00022679"/>
    </source>
</evidence>
<dbReference type="PANTHER" id="PTHR41533">
    <property type="entry name" value="L,D-TRANSPEPTIDASE HI_1667-RELATED"/>
    <property type="match status" value="1"/>
</dbReference>
<evidence type="ECO:0000256" key="4">
    <source>
        <dbReference type="ARBA" id="ARBA00022960"/>
    </source>
</evidence>
<feature type="signal peptide" evidence="8">
    <location>
        <begin position="1"/>
        <end position="26"/>
    </location>
</feature>
<dbReference type="SUPFAM" id="SSF47090">
    <property type="entry name" value="PGBD-like"/>
    <property type="match status" value="1"/>
</dbReference>
<sequence>MHKGNRIRYVIMALFIQLCATPCVLALDKTSAAMNALRYQVQLISLIDPSFSKYNRLLTQEFEEEQLDLINDIQLEVANFWRSVNIQSRGEGGSDDLYRNVILLEPSSSDYLPISNRIRYLLWVEQTENWQPLVLDIWLKEGDVNPAVKLIGRRLKWLGDLNFLDPDNSVMTADLVRGVLNFQRRHGLKQDGVIGPETLRWLNLTPKKRAALLAENFISKSSYLSTIGPRFLLVNIPAFEMVLVDKGQVQLESRVIVGKPYRQTPRLSSYISNMVLNPSWRVPRKLLRRDLLPKVRQDGAYISEHNFDVFNSAGDEIVKSPEEWQMLAGGRFPYRLVQKPGKDNTLGRYKFYFKNEFNVYLHDTYDKALFEESNRALSSGCIRVEKVESLANWLASNLVSDKQTWVDLQTERDKTQWFAFDNFLAVHLVYWTAWMDESGLAQFRNDIYHQNSMPKLASIQN</sequence>
<dbReference type="Gene3D" id="2.40.440.10">
    <property type="entry name" value="L,D-transpeptidase catalytic domain-like"/>
    <property type="match status" value="1"/>
</dbReference>
<dbReference type="InterPro" id="IPR002477">
    <property type="entry name" value="Peptidoglycan-bd-like"/>
</dbReference>
<feature type="active site" description="Nucleophile" evidence="7">
    <location>
        <position position="381"/>
    </location>
</feature>
<feature type="active site" description="Proton donor/acceptor" evidence="7">
    <location>
        <position position="362"/>
    </location>
</feature>
<dbReference type="InterPro" id="IPR005490">
    <property type="entry name" value="LD_TPept_cat_dom"/>
</dbReference>
<keyword evidence="4 7" id="KW-0133">Cell shape</keyword>
<evidence type="ECO:0000313" key="11">
    <source>
        <dbReference type="Proteomes" id="UP001195963"/>
    </source>
</evidence>
<dbReference type="InterPro" id="IPR052905">
    <property type="entry name" value="LD-transpeptidase_YkuD-like"/>
</dbReference>
<organism evidence="10 11">
    <name type="scientific">Shewanella nanhaiensis</name>
    <dbReference type="NCBI Taxonomy" id="2864872"/>
    <lineage>
        <taxon>Bacteria</taxon>
        <taxon>Pseudomonadati</taxon>
        <taxon>Pseudomonadota</taxon>
        <taxon>Gammaproteobacteria</taxon>
        <taxon>Alteromonadales</taxon>
        <taxon>Shewanellaceae</taxon>
        <taxon>Shewanella</taxon>
    </lineage>
</organism>
<dbReference type="PANTHER" id="PTHR41533:SF1">
    <property type="entry name" value="L,D-TRANSPEPTIDASE YCBB-RELATED"/>
    <property type="match status" value="1"/>
</dbReference>
<dbReference type="Proteomes" id="UP001195963">
    <property type="component" value="Unassembled WGS sequence"/>
</dbReference>
<dbReference type="RefSeq" id="WP_220111857.1">
    <property type="nucleotide sequence ID" value="NZ_JAHZST010000034.1"/>
</dbReference>
<evidence type="ECO:0000256" key="5">
    <source>
        <dbReference type="ARBA" id="ARBA00022984"/>
    </source>
</evidence>
<protein>
    <submittedName>
        <fullName evidence="10">L,D-transpeptidase family protein</fullName>
    </submittedName>
</protein>
<name>A0ABS7EAB3_9GAMM</name>
<evidence type="ECO:0000256" key="8">
    <source>
        <dbReference type="SAM" id="SignalP"/>
    </source>
</evidence>
<evidence type="ECO:0000313" key="10">
    <source>
        <dbReference type="EMBL" id="MBW8186644.1"/>
    </source>
</evidence>
<evidence type="ECO:0000256" key="2">
    <source>
        <dbReference type="ARBA" id="ARBA00005992"/>
    </source>
</evidence>
<dbReference type="PROSITE" id="PS52029">
    <property type="entry name" value="LD_TPASE"/>
    <property type="match status" value="1"/>
</dbReference>
<dbReference type="Gene3D" id="1.10.101.10">
    <property type="entry name" value="PGBD-like superfamily/PGBD"/>
    <property type="match status" value="1"/>
</dbReference>
<dbReference type="Pfam" id="PF03734">
    <property type="entry name" value="YkuD"/>
    <property type="match status" value="1"/>
</dbReference>
<comment type="caution">
    <text evidence="10">The sequence shown here is derived from an EMBL/GenBank/DDBJ whole genome shotgun (WGS) entry which is preliminary data.</text>
</comment>
<comment type="similarity">
    <text evidence="2">Belongs to the YkuD family.</text>
</comment>
<dbReference type="InterPro" id="IPR038063">
    <property type="entry name" value="Transpep_catalytic_dom"/>
</dbReference>
<keyword evidence="6 7" id="KW-0961">Cell wall biogenesis/degradation</keyword>
<proteinExistence type="inferred from homology"/>
<comment type="pathway">
    <text evidence="1 7">Cell wall biogenesis; peptidoglycan biosynthesis.</text>
</comment>
<reference evidence="10 11" key="1">
    <citation type="submission" date="2021-07" db="EMBL/GenBank/DDBJ databases">
        <title>Shewanella sp. nov, isolated from SCS.</title>
        <authorList>
            <person name="Cao W.R."/>
        </authorList>
    </citation>
    <scope>NUCLEOTIDE SEQUENCE [LARGE SCALE GENOMIC DNA]</scope>
    <source>
        <strain evidence="10 11">NR704-98</strain>
    </source>
</reference>